<dbReference type="EMBL" id="MU276093">
    <property type="protein sequence ID" value="KAI0041938.1"/>
    <property type="molecule type" value="Genomic_DNA"/>
</dbReference>
<feature type="non-terminal residue" evidence="1">
    <location>
        <position position="204"/>
    </location>
</feature>
<evidence type="ECO:0000313" key="1">
    <source>
        <dbReference type="EMBL" id="KAI0041938.1"/>
    </source>
</evidence>
<accession>A0ACB8RCZ7</accession>
<name>A0ACB8RCZ7_9AGAM</name>
<keyword evidence="2" id="KW-1185">Reference proteome</keyword>
<reference evidence="1" key="1">
    <citation type="submission" date="2021-02" db="EMBL/GenBank/DDBJ databases">
        <authorList>
            <consortium name="DOE Joint Genome Institute"/>
            <person name="Ahrendt S."/>
            <person name="Looney B.P."/>
            <person name="Miyauchi S."/>
            <person name="Morin E."/>
            <person name="Drula E."/>
            <person name="Courty P.E."/>
            <person name="Chicoki N."/>
            <person name="Fauchery L."/>
            <person name="Kohler A."/>
            <person name="Kuo A."/>
            <person name="Labutti K."/>
            <person name="Pangilinan J."/>
            <person name="Lipzen A."/>
            <person name="Riley R."/>
            <person name="Andreopoulos W."/>
            <person name="He G."/>
            <person name="Johnson J."/>
            <person name="Barry K.W."/>
            <person name="Grigoriev I.V."/>
            <person name="Nagy L."/>
            <person name="Hibbett D."/>
            <person name="Henrissat B."/>
            <person name="Matheny P.B."/>
            <person name="Labbe J."/>
            <person name="Martin F."/>
        </authorList>
    </citation>
    <scope>NUCLEOTIDE SEQUENCE</scope>
    <source>
        <strain evidence="1">FP105234-sp</strain>
    </source>
</reference>
<protein>
    <submittedName>
        <fullName evidence="1">Uncharacterized protein</fullName>
    </submittedName>
</protein>
<proteinExistence type="predicted"/>
<gene>
    <name evidence="1" type="ORF">FA95DRAFT_1500744</name>
</gene>
<comment type="caution">
    <text evidence="1">The sequence shown here is derived from an EMBL/GenBank/DDBJ whole genome shotgun (WGS) entry which is preliminary data.</text>
</comment>
<dbReference type="Proteomes" id="UP000814033">
    <property type="component" value="Unassembled WGS sequence"/>
</dbReference>
<sequence>MPFIVTEADPPFNDVRADIILRSSDNVHFRVSRFILSIASPVFADMFNLGKPLEAIDGHSSEENHDGLPVVPLVEDSRTLNLLLRWCYPVKPPKLTTLEDARRMVSITQKYAVDAFDDVIDEALRAHIVSDPVAIVAVAVTHHLDDMTKAAFQGSLTTHLTAIISSGVTNLSGNALNALVRYHTACGAAAAAVTLQRDFFPSCQ</sequence>
<reference evidence="1" key="2">
    <citation type="journal article" date="2022" name="New Phytol.">
        <title>Evolutionary transition to the ectomycorrhizal habit in the genomes of a hyperdiverse lineage of mushroom-forming fungi.</title>
        <authorList>
            <person name="Looney B."/>
            <person name="Miyauchi S."/>
            <person name="Morin E."/>
            <person name="Drula E."/>
            <person name="Courty P.E."/>
            <person name="Kohler A."/>
            <person name="Kuo A."/>
            <person name="LaButti K."/>
            <person name="Pangilinan J."/>
            <person name="Lipzen A."/>
            <person name="Riley R."/>
            <person name="Andreopoulos W."/>
            <person name="He G."/>
            <person name="Johnson J."/>
            <person name="Nolan M."/>
            <person name="Tritt A."/>
            <person name="Barry K.W."/>
            <person name="Grigoriev I.V."/>
            <person name="Nagy L.G."/>
            <person name="Hibbett D."/>
            <person name="Henrissat B."/>
            <person name="Matheny P.B."/>
            <person name="Labbe J."/>
            <person name="Martin F.M."/>
        </authorList>
    </citation>
    <scope>NUCLEOTIDE SEQUENCE</scope>
    <source>
        <strain evidence="1">FP105234-sp</strain>
    </source>
</reference>
<evidence type="ECO:0000313" key="2">
    <source>
        <dbReference type="Proteomes" id="UP000814033"/>
    </source>
</evidence>
<organism evidence="1 2">
    <name type="scientific">Auriscalpium vulgare</name>
    <dbReference type="NCBI Taxonomy" id="40419"/>
    <lineage>
        <taxon>Eukaryota</taxon>
        <taxon>Fungi</taxon>
        <taxon>Dikarya</taxon>
        <taxon>Basidiomycota</taxon>
        <taxon>Agaricomycotina</taxon>
        <taxon>Agaricomycetes</taxon>
        <taxon>Russulales</taxon>
        <taxon>Auriscalpiaceae</taxon>
        <taxon>Auriscalpium</taxon>
    </lineage>
</organism>